<evidence type="ECO:0000256" key="3">
    <source>
        <dbReference type="ARBA" id="ARBA00022679"/>
    </source>
</evidence>
<dbReference type="InterPro" id="IPR013123">
    <property type="entry name" value="SpoU_subst-bd"/>
</dbReference>
<dbReference type="GO" id="GO:0032259">
    <property type="term" value="P:methylation"/>
    <property type="evidence" value="ECO:0007669"/>
    <property type="project" value="UniProtKB-KW"/>
</dbReference>
<dbReference type="Gene3D" id="3.30.1330.30">
    <property type="match status" value="1"/>
</dbReference>
<dbReference type="Gene3D" id="3.40.1280.10">
    <property type="match status" value="1"/>
</dbReference>
<feature type="domain" description="RNA 2-O ribose methyltransferase substrate binding" evidence="4">
    <location>
        <begin position="41"/>
        <end position="114"/>
    </location>
</feature>
<dbReference type="Proteomes" id="UP001303408">
    <property type="component" value="Chromosome"/>
</dbReference>
<dbReference type="SMART" id="SM00967">
    <property type="entry name" value="SpoU_sub_bind"/>
    <property type="match status" value="1"/>
</dbReference>
<keyword evidence="2 5" id="KW-0489">Methyltransferase</keyword>
<accession>A0AA96J9A5</accession>
<comment type="similarity">
    <text evidence="1">Belongs to the class IV-like SAM-binding methyltransferase superfamily. RNA methyltransferase TrmH family.</text>
</comment>
<dbReference type="AlphaFoldDB" id="A0AA96J9A5"/>
<dbReference type="PANTHER" id="PTHR43191">
    <property type="entry name" value="RRNA METHYLTRANSFERASE 3"/>
    <property type="match status" value="1"/>
</dbReference>
<dbReference type="SUPFAM" id="SSF55315">
    <property type="entry name" value="L30e-like"/>
    <property type="match status" value="1"/>
</dbReference>
<dbReference type="RefSeq" id="WP_313541800.1">
    <property type="nucleotide sequence ID" value="NZ_CP134880.1"/>
</dbReference>
<keyword evidence="3" id="KW-0808">Transferase</keyword>
<name>A0AA96J9A5_9MICO</name>
<dbReference type="Pfam" id="PF22435">
    <property type="entry name" value="MRM3-like_sub_bind"/>
    <property type="match status" value="1"/>
</dbReference>
<dbReference type="GO" id="GO:0008173">
    <property type="term" value="F:RNA methyltransferase activity"/>
    <property type="evidence" value="ECO:0007669"/>
    <property type="project" value="InterPro"/>
</dbReference>
<proteinExistence type="inferred from homology"/>
<dbReference type="GO" id="GO:0005737">
    <property type="term" value="C:cytoplasm"/>
    <property type="evidence" value="ECO:0007669"/>
    <property type="project" value="UniProtKB-ARBA"/>
</dbReference>
<dbReference type="CDD" id="cd18095">
    <property type="entry name" value="SpoU-like_rRNA-MTase"/>
    <property type="match status" value="1"/>
</dbReference>
<evidence type="ECO:0000256" key="2">
    <source>
        <dbReference type="ARBA" id="ARBA00022603"/>
    </source>
</evidence>
<dbReference type="PANTHER" id="PTHR43191:SF2">
    <property type="entry name" value="RRNA METHYLTRANSFERASE 3, MITOCHONDRIAL"/>
    <property type="match status" value="1"/>
</dbReference>
<evidence type="ECO:0000313" key="5">
    <source>
        <dbReference type="EMBL" id="WNM26190.1"/>
    </source>
</evidence>
<reference evidence="5" key="1">
    <citation type="submission" date="2023-09" db="EMBL/GenBank/DDBJ databases">
        <title>Demequina sp. a novel bacteria isolated from Capsicum annuum.</title>
        <authorList>
            <person name="Humaira Z."/>
            <person name="Lee J."/>
            <person name="Cho D."/>
        </authorList>
    </citation>
    <scope>NUCLEOTIDE SEQUENCE</scope>
    <source>
        <strain evidence="5">PMTSA13</strain>
    </source>
</reference>
<dbReference type="SUPFAM" id="SSF75217">
    <property type="entry name" value="alpha/beta knot"/>
    <property type="match status" value="1"/>
</dbReference>
<dbReference type="GO" id="GO:0003723">
    <property type="term" value="F:RNA binding"/>
    <property type="evidence" value="ECO:0007669"/>
    <property type="project" value="InterPro"/>
</dbReference>
<dbReference type="GO" id="GO:0006396">
    <property type="term" value="P:RNA processing"/>
    <property type="evidence" value="ECO:0007669"/>
    <property type="project" value="InterPro"/>
</dbReference>
<evidence type="ECO:0000259" key="4">
    <source>
        <dbReference type="SMART" id="SM00967"/>
    </source>
</evidence>
<dbReference type="InterPro" id="IPR029064">
    <property type="entry name" value="Ribosomal_eL30-like_sf"/>
</dbReference>
<gene>
    <name evidence="5" type="ORF">RN607_08250</name>
</gene>
<dbReference type="InterPro" id="IPR029026">
    <property type="entry name" value="tRNA_m1G_MTases_N"/>
</dbReference>
<dbReference type="InterPro" id="IPR029028">
    <property type="entry name" value="Alpha/beta_knot_MTases"/>
</dbReference>
<evidence type="ECO:0000256" key="1">
    <source>
        <dbReference type="ARBA" id="ARBA00007228"/>
    </source>
</evidence>
<protein>
    <submittedName>
        <fullName evidence="5">RNA methyltransferase</fullName>
    </submittedName>
</protein>
<sequence length="275" mass="28880">MTGRPAGPRLRDMLSNPRADRVKGVRALAGRSARDRSGTFLVEGPQAVREAVRFASDDVRDVYVTDAARLAHPEIVDEGLEAGLYVHPVTDEVAQAMSADAQGVLAVLNAHAEPGLDALPSAPRLVAVLSAVRDPGNLGAAIRVADAVGADAVVLAGDCVDPRSPKVIRASVGSVFHLPVLRAPRLTESAAHLRERGLALVGADVSGTVLLGRDTERILATSHAWIMGNEAWGLTPDELRELDHVVRIPIVGQAESLNLATAAAVCLYASLFARS</sequence>
<dbReference type="InterPro" id="IPR053888">
    <property type="entry name" value="MRM3-like_sub_bind"/>
</dbReference>
<dbReference type="InterPro" id="IPR001537">
    <property type="entry name" value="SpoU_MeTrfase"/>
</dbReference>
<organism evidence="5">
    <name type="scientific">Demequina capsici</name>
    <dbReference type="NCBI Taxonomy" id="3075620"/>
    <lineage>
        <taxon>Bacteria</taxon>
        <taxon>Bacillati</taxon>
        <taxon>Actinomycetota</taxon>
        <taxon>Actinomycetes</taxon>
        <taxon>Micrococcales</taxon>
        <taxon>Demequinaceae</taxon>
        <taxon>Demequina</taxon>
    </lineage>
</organism>
<dbReference type="Pfam" id="PF00588">
    <property type="entry name" value="SpoU_methylase"/>
    <property type="match status" value="1"/>
</dbReference>
<dbReference type="EMBL" id="CP134880">
    <property type="protein sequence ID" value="WNM26190.1"/>
    <property type="molecule type" value="Genomic_DNA"/>
</dbReference>
<dbReference type="InterPro" id="IPR051259">
    <property type="entry name" value="rRNA_Methyltransferase"/>
</dbReference>
<dbReference type="KEGG" id="dcp:RN607_08250"/>